<protein>
    <submittedName>
        <fullName evidence="2">Uncharacterized protein</fullName>
    </submittedName>
</protein>
<reference evidence="2 3" key="1">
    <citation type="journal article" date="2019" name="Nat. Ecol. Evol.">
        <title>Megaphylogeny resolves global patterns of mushroom evolution.</title>
        <authorList>
            <person name="Varga T."/>
            <person name="Krizsan K."/>
            <person name="Foldi C."/>
            <person name="Dima B."/>
            <person name="Sanchez-Garcia M."/>
            <person name="Sanchez-Ramirez S."/>
            <person name="Szollosi G.J."/>
            <person name="Szarkandi J.G."/>
            <person name="Papp V."/>
            <person name="Albert L."/>
            <person name="Andreopoulos W."/>
            <person name="Angelini C."/>
            <person name="Antonin V."/>
            <person name="Barry K.W."/>
            <person name="Bougher N.L."/>
            <person name="Buchanan P."/>
            <person name="Buyck B."/>
            <person name="Bense V."/>
            <person name="Catcheside P."/>
            <person name="Chovatia M."/>
            <person name="Cooper J."/>
            <person name="Damon W."/>
            <person name="Desjardin D."/>
            <person name="Finy P."/>
            <person name="Geml J."/>
            <person name="Haridas S."/>
            <person name="Hughes K."/>
            <person name="Justo A."/>
            <person name="Karasinski D."/>
            <person name="Kautmanova I."/>
            <person name="Kiss B."/>
            <person name="Kocsube S."/>
            <person name="Kotiranta H."/>
            <person name="LaButti K.M."/>
            <person name="Lechner B.E."/>
            <person name="Liimatainen K."/>
            <person name="Lipzen A."/>
            <person name="Lukacs Z."/>
            <person name="Mihaltcheva S."/>
            <person name="Morgado L.N."/>
            <person name="Niskanen T."/>
            <person name="Noordeloos M.E."/>
            <person name="Ohm R.A."/>
            <person name="Ortiz-Santana B."/>
            <person name="Ovrebo C."/>
            <person name="Racz N."/>
            <person name="Riley R."/>
            <person name="Savchenko A."/>
            <person name="Shiryaev A."/>
            <person name="Soop K."/>
            <person name="Spirin V."/>
            <person name="Szebenyi C."/>
            <person name="Tomsovsky M."/>
            <person name="Tulloss R.E."/>
            <person name="Uehling J."/>
            <person name="Grigoriev I.V."/>
            <person name="Vagvolgyi C."/>
            <person name="Papp T."/>
            <person name="Martin F.M."/>
            <person name="Miettinen O."/>
            <person name="Hibbett D.S."/>
            <person name="Nagy L.G."/>
        </authorList>
    </citation>
    <scope>NUCLEOTIDE SEQUENCE [LARGE SCALE GENOMIC DNA]</scope>
    <source>
        <strain evidence="2 3">CBS 962.96</strain>
    </source>
</reference>
<dbReference type="Proteomes" id="UP000297245">
    <property type="component" value="Unassembled WGS sequence"/>
</dbReference>
<accession>A0A4S8LF93</accession>
<evidence type="ECO:0000313" key="3">
    <source>
        <dbReference type="Proteomes" id="UP000297245"/>
    </source>
</evidence>
<name>A0A4S8LF93_DENBC</name>
<feature type="compositionally biased region" description="Polar residues" evidence="1">
    <location>
        <begin position="89"/>
        <end position="99"/>
    </location>
</feature>
<feature type="region of interest" description="Disordered" evidence="1">
    <location>
        <begin position="65"/>
        <end position="112"/>
    </location>
</feature>
<dbReference type="EMBL" id="ML179439">
    <property type="protein sequence ID" value="THU87686.1"/>
    <property type="molecule type" value="Genomic_DNA"/>
</dbReference>
<gene>
    <name evidence="2" type="ORF">K435DRAFT_867013</name>
</gene>
<dbReference type="AlphaFoldDB" id="A0A4S8LF93"/>
<proteinExistence type="predicted"/>
<keyword evidence="3" id="KW-1185">Reference proteome</keyword>
<organism evidence="2 3">
    <name type="scientific">Dendrothele bispora (strain CBS 962.96)</name>
    <dbReference type="NCBI Taxonomy" id="1314807"/>
    <lineage>
        <taxon>Eukaryota</taxon>
        <taxon>Fungi</taxon>
        <taxon>Dikarya</taxon>
        <taxon>Basidiomycota</taxon>
        <taxon>Agaricomycotina</taxon>
        <taxon>Agaricomycetes</taxon>
        <taxon>Agaricomycetidae</taxon>
        <taxon>Agaricales</taxon>
        <taxon>Agaricales incertae sedis</taxon>
        <taxon>Dendrothele</taxon>
    </lineage>
</organism>
<evidence type="ECO:0000313" key="2">
    <source>
        <dbReference type="EMBL" id="THU87686.1"/>
    </source>
</evidence>
<sequence>MPRRNLGGWRPTSTCLTSFGSMQNLQNDSHRNLDPVVKEWGEQFGDAERYAPFFFLGHILQSDQLVSSAPGPPSPSEAPQLSLFPGSATLPSSAISQPCNPKRQRPGSISNNPFCVRSSINRIVLHNPFSNRGENTT</sequence>
<evidence type="ECO:0000256" key="1">
    <source>
        <dbReference type="SAM" id="MobiDB-lite"/>
    </source>
</evidence>